<dbReference type="SUPFAM" id="SSF57850">
    <property type="entry name" value="RING/U-box"/>
    <property type="match status" value="1"/>
</dbReference>
<reference evidence="2" key="1">
    <citation type="submission" date="2021-01" db="EMBL/GenBank/DDBJ databases">
        <authorList>
            <person name="Corre E."/>
            <person name="Pelletier E."/>
            <person name="Niang G."/>
            <person name="Scheremetjew M."/>
            <person name="Finn R."/>
            <person name="Kale V."/>
            <person name="Holt S."/>
            <person name="Cochrane G."/>
            <person name="Meng A."/>
            <person name="Brown T."/>
            <person name="Cohen L."/>
        </authorList>
    </citation>
    <scope>NUCLEOTIDE SEQUENCE</scope>
    <source>
        <strain evidence="2">379</strain>
    </source>
</reference>
<dbReference type="GO" id="GO:0004842">
    <property type="term" value="F:ubiquitin-protein transferase activity"/>
    <property type="evidence" value="ECO:0007669"/>
    <property type="project" value="InterPro"/>
</dbReference>
<proteinExistence type="predicted"/>
<feature type="domain" description="U-box" evidence="1">
    <location>
        <begin position="21"/>
        <end position="96"/>
    </location>
</feature>
<dbReference type="SMART" id="SM00504">
    <property type="entry name" value="Ubox"/>
    <property type="match status" value="1"/>
</dbReference>
<dbReference type="Gene3D" id="1.25.40.10">
    <property type="entry name" value="Tetratricopeptide repeat domain"/>
    <property type="match status" value="1"/>
</dbReference>
<dbReference type="InterPro" id="IPR013083">
    <property type="entry name" value="Znf_RING/FYVE/PHD"/>
</dbReference>
<name>A0A7S3WJH9_EMIHU</name>
<dbReference type="PROSITE" id="PS51698">
    <property type="entry name" value="U_BOX"/>
    <property type="match status" value="1"/>
</dbReference>
<dbReference type="CDD" id="cd16655">
    <property type="entry name" value="RING-Ubox_WDSUB1-like"/>
    <property type="match status" value="1"/>
</dbReference>
<dbReference type="SUPFAM" id="SSF81901">
    <property type="entry name" value="HCP-like"/>
    <property type="match status" value="1"/>
</dbReference>
<dbReference type="AlphaFoldDB" id="A0A7S3WJH9"/>
<sequence>MPPKKDSAATSNKLLRSAIDKGVDEFLCPITQELPVDPVMAEDGHVYERTAIGQWLQRSGKSPVTNLEMGQKLLDAKQVRSMLATMVKSGAISGDKADKWQERLKAEDQAREWQREAEGGDARAMCKLGASHDGADDDSEAVGKARMWYQRSAQHGYNRGLTNYANKLHNSGEKGHAALHWMEAATRGDAWACIQVAGLYSRGISGYLAQDKELAKRWCLKALACKLKDDGDGALPDEDDEAKANAWLDANADVAALWFDAPDRQAGTTGRVGA</sequence>
<protein>
    <recommendedName>
        <fullName evidence="1">U-box domain-containing protein</fullName>
    </recommendedName>
</protein>
<accession>A0A7S3WJH9</accession>
<dbReference type="InterPro" id="IPR011990">
    <property type="entry name" value="TPR-like_helical_dom_sf"/>
</dbReference>
<dbReference type="InterPro" id="IPR052085">
    <property type="entry name" value="WD-SAM-U-box"/>
</dbReference>
<dbReference type="InterPro" id="IPR003613">
    <property type="entry name" value="Ubox_domain"/>
</dbReference>
<dbReference type="PANTHER" id="PTHR46573">
    <property type="entry name" value="WD REPEAT, SAM AND U-BOX DOMAIN-CONTAINING PROTEIN 1"/>
    <property type="match status" value="1"/>
</dbReference>
<evidence type="ECO:0000313" key="2">
    <source>
        <dbReference type="EMBL" id="CAE0561811.1"/>
    </source>
</evidence>
<dbReference type="PANTHER" id="PTHR46573:SF1">
    <property type="entry name" value="WD REPEAT, SAM AND U-BOX DOMAIN-CONTAINING PROTEIN 1"/>
    <property type="match status" value="1"/>
</dbReference>
<dbReference type="GO" id="GO:0016567">
    <property type="term" value="P:protein ubiquitination"/>
    <property type="evidence" value="ECO:0007669"/>
    <property type="project" value="InterPro"/>
</dbReference>
<evidence type="ECO:0000259" key="1">
    <source>
        <dbReference type="PROSITE" id="PS51698"/>
    </source>
</evidence>
<dbReference type="EMBL" id="HBIR01032205">
    <property type="protein sequence ID" value="CAE0561811.1"/>
    <property type="molecule type" value="Transcribed_RNA"/>
</dbReference>
<dbReference type="Pfam" id="PF04564">
    <property type="entry name" value="U-box"/>
    <property type="match status" value="1"/>
</dbReference>
<gene>
    <name evidence="2" type="ORF">EHUX00137_LOCUS25002</name>
</gene>
<organism evidence="2">
    <name type="scientific">Emiliania huxleyi</name>
    <name type="common">Coccolithophore</name>
    <name type="synonym">Pontosphaera huxleyi</name>
    <dbReference type="NCBI Taxonomy" id="2903"/>
    <lineage>
        <taxon>Eukaryota</taxon>
        <taxon>Haptista</taxon>
        <taxon>Haptophyta</taxon>
        <taxon>Prymnesiophyceae</taxon>
        <taxon>Isochrysidales</taxon>
        <taxon>Noelaerhabdaceae</taxon>
        <taxon>Emiliania</taxon>
    </lineage>
</organism>
<dbReference type="Gene3D" id="3.30.40.10">
    <property type="entry name" value="Zinc/RING finger domain, C3HC4 (zinc finger)"/>
    <property type="match status" value="1"/>
</dbReference>